<dbReference type="EMBL" id="FWYB01000016">
    <property type="protein sequence ID" value="SMD13327.1"/>
    <property type="molecule type" value="Genomic_DNA"/>
</dbReference>
<name>A0A1W2EUE0_9SPHI</name>
<gene>
    <name evidence="2" type="ORF">SAMN04488101_11667</name>
</gene>
<reference evidence="2 3" key="1">
    <citation type="submission" date="2017-04" db="EMBL/GenBank/DDBJ databases">
        <authorList>
            <person name="Afonso C.L."/>
            <person name="Miller P.J."/>
            <person name="Scott M.A."/>
            <person name="Spackman E."/>
            <person name="Goraichik I."/>
            <person name="Dimitrov K.M."/>
            <person name="Suarez D.L."/>
            <person name="Swayne D.E."/>
        </authorList>
    </citation>
    <scope>NUCLEOTIDE SEQUENCE [LARGE SCALE GENOMIC DNA]</scope>
    <source>
        <strain evidence="2 3">DSM 19625</strain>
    </source>
</reference>
<accession>A0A1W2EUE0</accession>
<dbReference type="OrthoDB" id="978867at2"/>
<feature type="chain" id="PRO_5012777433" description="Por secretion system C-terminal sorting domain-containing protein" evidence="1">
    <location>
        <begin position="23"/>
        <end position="197"/>
    </location>
</feature>
<proteinExistence type="predicted"/>
<dbReference type="Proteomes" id="UP000192678">
    <property type="component" value="Unassembled WGS sequence"/>
</dbReference>
<evidence type="ECO:0000313" key="2">
    <source>
        <dbReference type="EMBL" id="SMD13327.1"/>
    </source>
</evidence>
<keyword evidence="1" id="KW-0732">Signal</keyword>
<evidence type="ECO:0008006" key="4">
    <source>
        <dbReference type="Google" id="ProtNLM"/>
    </source>
</evidence>
<dbReference type="AlphaFoldDB" id="A0A1W2EUE0"/>
<feature type="signal peptide" evidence="1">
    <location>
        <begin position="1"/>
        <end position="22"/>
    </location>
</feature>
<evidence type="ECO:0000313" key="3">
    <source>
        <dbReference type="Proteomes" id="UP000192678"/>
    </source>
</evidence>
<keyword evidence="3" id="KW-1185">Reference proteome</keyword>
<evidence type="ECO:0000256" key="1">
    <source>
        <dbReference type="SAM" id="SignalP"/>
    </source>
</evidence>
<dbReference type="STRING" id="475255.SAMN04488101_11667"/>
<dbReference type="PROSITE" id="PS51257">
    <property type="entry name" value="PROKAR_LIPOPROTEIN"/>
    <property type="match status" value="1"/>
</dbReference>
<organism evidence="2 3">
    <name type="scientific">Pedobacter nyackensis</name>
    <dbReference type="NCBI Taxonomy" id="475255"/>
    <lineage>
        <taxon>Bacteria</taxon>
        <taxon>Pseudomonadati</taxon>
        <taxon>Bacteroidota</taxon>
        <taxon>Sphingobacteriia</taxon>
        <taxon>Sphingobacteriales</taxon>
        <taxon>Sphingobacteriaceae</taxon>
        <taxon>Pedobacter</taxon>
    </lineage>
</organism>
<protein>
    <recommendedName>
        <fullName evidence="4">Por secretion system C-terminal sorting domain-containing protein</fullName>
    </recommendedName>
</protein>
<dbReference type="RefSeq" id="WP_084291567.1">
    <property type="nucleotide sequence ID" value="NZ_FWYB01000016.1"/>
</dbReference>
<sequence length="197" mass="21870">MKNLLKIGFTAVLLFVSACLYAGENDFSFKAEGVNKKSVVFFVNEAQIMEVSIYGAGNEVLYKKKINAKAGSTKTYDLNSFPDGNYRFKVVAQSRTAEYNVLIEDGDVQVSEPSITEAFNPAVTIEDGLVMLNLKNAPKGSIEVQVLNKYNEELYKKVYDDDSKCIKRFKIAGVGASALTFVIRTEDAEFEKTVQLN</sequence>